<gene>
    <name evidence="2" type="ORF">M2280_005917</name>
</gene>
<protein>
    <submittedName>
        <fullName evidence="2">Transcriptional regulator with XRE-family HTH domain</fullName>
    </submittedName>
</protein>
<dbReference type="RefSeq" id="WP_280763866.1">
    <property type="nucleotide sequence ID" value="NZ_JARXVC010000025.1"/>
</dbReference>
<dbReference type="Proteomes" id="UP001160334">
    <property type="component" value="Unassembled WGS sequence"/>
</dbReference>
<organism evidence="2 3">
    <name type="scientific">Prescottella agglutinans</name>
    <dbReference type="NCBI Taxonomy" id="1644129"/>
    <lineage>
        <taxon>Bacteria</taxon>
        <taxon>Bacillati</taxon>
        <taxon>Actinomycetota</taxon>
        <taxon>Actinomycetes</taxon>
        <taxon>Mycobacteriales</taxon>
        <taxon>Nocardiaceae</taxon>
        <taxon>Prescottella</taxon>
    </lineage>
</organism>
<accession>A0ABT6MK06</accession>
<dbReference type="PROSITE" id="PS50943">
    <property type="entry name" value="HTH_CROC1"/>
    <property type="match status" value="1"/>
</dbReference>
<feature type="domain" description="HTH cro/C1-type" evidence="1">
    <location>
        <begin position="13"/>
        <end position="69"/>
    </location>
</feature>
<dbReference type="PANTHER" id="PTHR35010:SF2">
    <property type="entry name" value="BLL4672 PROTEIN"/>
    <property type="match status" value="1"/>
</dbReference>
<evidence type="ECO:0000313" key="3">
    <source>
        <dbReference type="Proteomes" id="UP001160334"/>
    </source>
</evidence>
<dbReference type="InterPro" id="IPR010982">
    <property type="entry name" value="Lambda_DNA-bd_dom_sf"/>
</dbReference>
<dbReference type="SUPFAM" id="SSF47413">
    <property type="entry name" value="lambda repressor-like DNA-binding domains"/>
    <property type="match status" value="1"/>
</dbReference>
<sequence length="248" mass="27909">MAGVPDQSLGIFIRARRNKRGLTQQLLADAAHISKSYLVKIEAGRHGCPSEPVLAQLSAALDLDGDDEQTLYVLAGKPPRADWRPTSPNSTQKHLLYACLLDDSQSAQAMKMAVDAQLNLLEANTRFRSGFSGVDNHPTLADWHFLDPRARLVHEQWEREASSTVWWLRRELARNPKHDGLTAQIGRLSASSPDFRRLWADPTGDRPPAETMRIRDYQTREVITLISAYFLRQPSDDVYVWVGVPIDS</sequence>
<dbReference type="InterPro" id="IPR041413">
    <property type="entry name" value="MLTR_LBD"/>
</dbReference>
<dbReference type="EMBL" id="JARXVC010000025">
    <property type="protein sequence ID" value="MDH6284656.1"/>
    <property type="molecule type" value="Genomic_DNA"/>
</dbReference>
<evidence type="ECO:0000313" key="2">
    <source>
        <dbReference type="EMBL" id="MDH6284656.1"/>
    </source>
</evidence>
<keyword evidence="3" id="KW-1185">Reference proteome</keyword>
<comment type="caution">
    <text evidence="2">The sequence shown here is derived from an EMBL/GenBank/DDBJ whole genome shotgun (WGS) entry which is preliminary data.</text>
</comment>
<dbReference type="PANTHER" id="PTHR35010">
    <property type="entry name" value="BLL4672 PROTEIN-RELATED"/>
    <property type="match status" value="1"/>
</dbReference>
<dbReference type="SMART" id="SM00530">
    <property type="entry name" value="HTH_XRE"/>
    <property type="match status" value="1"/>
</dbReference>
<dbReference type="Pfam" id="PF17765">
    <property type="entry name" value="MLTR_LBD"/>
    <property type="match status" value="1"/>
</dbReference>
<dbReference type="Gene3D" id="3.30.450.180">
    <property type="match status" value="1"/>
</dbReference>
<dbReference type="Pfam" id="PF13560">
    <property type="entry name" value="HTH_31"/>
    <property type="match status" value="1"/>
</dbReference>
<dbReference type="CDD" id="cd00093">
    <property type="entry name" value="HTH_XRE"/>
    <property type="match status" value="1"/>
</dbReference>
<reference evidence="2 3" key="1">
    <citation type="submission" date="2023-04" db="EMBL/GenBank/DDBJ databases">
        <title>Forest soil microbial communities from Buena Vista Peninsula, Colon Province, Panama.</title>
        <authorList>
            <person name="Bouskill N."/>
        </authorList>
    </citation>
    <scope>NUCLEOTIDE SEQUENCE [LARGE SCALE GENOMIC DNA]</scope>
    <source>
        <strain evidence="2 3">CFH S0262</strain>
    </source>
</reference>
<proteinExistence type="predicted"/>
<name>A0ABT6MK06_9NOCA</name>
<dbReference type="InterPro" id="IPR001387">
    <property type="entry name" value="Cro/C1-type_HTH"/>
</dbReference>
<dbReference type="Gene3D" id="1.10.260.40">
    <property type="entry name" value="lambda repressor-like DNA-binding domains"/>
    <property type="match status" value="1"/>
</dbReference>
<evidence type="ECO:0000259" key="1">
    <source>
        <dbReference type="PROSITE" id="PS50943"/>
    </source>
</evidence>